<dbReference type="InterPro" id="IPR006016">
    <property type="entry name" value="UspA"/>
</dbReference>
<organism evidence="2 3">
    <name type="scientific">[Myrmecia] bisecta</name>
    <dbReference type="NCBI Taxonomy" id="41462"/>
    <lineage>
        <taxon>Eukaryota</taxon>
        <taxon>Viridiplantae</taxon>
        <taxon>Chlorophyta</taxon>
        <taxon>core chlorophytes</taxon>
        <taxon>Trebouxiophyceae</taxon>
        <taxon>Trebouxiales</taxon>
        <taxon>Trebouxiaceae</taxon>
        <taxon>Myrmecia</taxon>
    </lineage>
</organism>
<protein>
    <recommendedName>
        <fullName evidence="1">UspA domain-containing protein</fullName>
    </recommendedName>
</protein>
<feature type="domain" description="UspA" evidence="1">
    <location>
        <begin position="15"/>
        <end position="158"/>
    </location>
</feature>
<dbReference type="Proteomes" id="UP001489004">
    <property type="component" value="Unassembled WGS sequence"/>
</dbReference>
<dbReference type="PRINTS" id="PR01438">
    <property type="entry name" value="UNVRSLSTRESS"/>
</dbReference>
<dbReference type="PANTHER" id="PTHR31964">
    <property type="entry name" value="ADENINE NUCLEOTIDE ALPHA HYDROLASES-LIKE SUPERFAMILY PROTEIN"/>
    <property type="match status" value="1"/>
</dbReference>
<dbReference type="SUPFAM" id="SSF52402">
    <property type="entry name" value="Adenine nucleotide alpha hydrolases-like"/>
    <property type="match status" value="1"/>
</dbReference>
<dbReference type="Gene3D" id="3.40.50.620">
    <property type="entry name" value="HUPs"/>
    <property type="match status" value="1"/>
</dbReference>
<sequence>MAEQGTSEITKRTWVVPVDDTPASERALQWTFNNLFRKGDELHLLHVIPEAVPEVMTDFMIYNADPEDHARMVEKAKALLSSRYEPHCREAGGICNMHIVHYHTDTGSIGTAIGKLADNYNATAVIMAKHNKGLVKEALLGSATKATSKHCTKPLVLLHEE</sequence>
<dbReference type="InterPro" id="IPR006015">
    <property type="entry name" value="Universal_stress_UspA"/>
</dbReference>
<dbReference type="EMBL" id="JALJOR010000001">
    <property type="protein sequence ID" value="KAK9830104.1"/>
    <property type="molecule type" value="Genomic_DNA"/>
</dbReference>
<proteinExistence type="predicted"/>
<evidence type="ECO:0000313" key="3">
    <source>
        <dbReference type="Proteomes" id="UP001489004"/>
    </source>
</evidence>
<comment type="caution">
    <text evidence="2">The sequence shown here is derived from an EMBL/GenBank/DDBJ whole genome shotgun (WGS) entry which is preliminary data.</text>
</comment>
<dbReference type="CDD" id="cd23659">
    <property type="entry name" value="USP_At3g01520-like"/>
    <property type="match status" value="1"/>
</dbReference>
<gene>
    <name evidence="2" type="ORF">WJX72_009803</name>
</gene>
<accession>A0AAW1R900</accession>
<dbReference type="Pfam" id="PF00582">
    <property type="entry name" value="Usp"/>
    <property type="match status" value="1"/>
</dbReference>
<keyword evidence="3" id="KW-1185">Reference proteome</keyword>
<dbReference type="AlphaFoldDB" id="A0AAW1R900"/>
<evidence type="ECO:0000259" key="1">
    <source>
        <dbReference type="Pfam" id="PF00582"/>
    </source>
</evidence>
<name>A0AAW1R900_9CHLO</name>
<evidence type="ECO:0000313" key="2">
    <source>
        <dbReference type="EMBL" id="KAK9830104.1"/>
    </source>
</evidence>
<dbReference type="PANTHER" id="PTHR31964:SF113">
    <property type="entry name" value="USPA DOMAIN-CONTAINING PROTEIN"/>
    <property type="match status" value="1"/>
</dbReference>
<reference evidence="2 3" key="1">
    <citation type="journal article" date="2024" name="Nat. Commun.">
        <title>Phylogenomics reveals the evolutionary origins of lichenization in chlorophyte algae.</title>
        <authorList>
            <person name="Puginier C."/>
            <person name="Libourel C."/>
            <person name="Otte J."/>
            <person name="Skaloud P."/>
            <person name="Haon M."/>
            <person name="Grisel S."/>
            <person name="Petersen M."/>
            <person name="Berrin J.G."/>
            <person name="Delaux P.M."/>
            <person name="Dal Grande F."/>
            <person name="Keller J."/>
        </authorList>
    </citation>
    <scope>NUCLEOTIDE SEQUENCE [LARGE SCALE GENOMIC DNA]</scope>
    <source>
        <strain evidence="2 3">SAG 2043</strain>
    </source>
</reference>
<dbReference type="InterPro" id="IPR014729">
    <property type="entry name" value="Rossmann-like_a/b/a_fold"/>
</dbReference>